<dbReference type="PANTHER" id="PTHR11926:SF774">
    <property type="entry name" value="UDP-GLYCOSYLTRANSFERASE 85A1-RELATED"/>
    <property type="match status" value="1"/>
</dbReference>
<evidence type="ECO:0000256" key="4">
    <source>
        <dbReference type="RuleBase" id="RU362057"/>
    </source>
</evidence>
<dbReference type="AlphaFoldDB" id="A0AAV7EUD0"/>
<comment type="caution">
    <text evidence="6">The sequence shown here is derived from an EMBL/GenBank/DDBJ whole genome shotgun (WGS) entry which is preliminary data.</text>
</comment>
<evidence type="ECO:0000256" key="2">
    <source>
        <dbReference type="ARBA" id="ARBA00022679"/>
    </source>
</evidence>
<feature type="transmembrane region" description="Helical" evidence="5">
    <location>
        <begin position="137"/>
        <end position="158"/>
    </location>
</feature>
<evidence type="ECO:0000256" key="5">
    <source>
        <dbReference type="SAM" id="Phobius"/>
    </source>
</evidence>
<dbReference type="SUPFAM" id="SSF53756">
    <property type="entry name" value="UDP-Glycosyltransferase/glycogen phosphorylase"/>
    <property type="match status" value="1"/>
</dbReference>
<dbReference type="PANTHER" id="PTHR11926">
    <property type="entry name" value="GLUCOSYL/GLUCURONOSYL TRANSFERASES"/>
    <property type="match status" value="1"/>
</dbReference>
<reference evidence="6 7" key="1">
    <citation type="submission" date="2021-07" db="EMBL/GenBank/DDBJ databases">
        <title>The Aristolochia fimbriata genome: insights into angiosperm evolution, floral development and chemical biosynthesis.</title>
        <authorList>
            <person name="Jiao Y."/>
        </authorList>
    </citation>
    <scope>NUCLEOTIDE SEQUENCE [LARGE SCALE GENOMIC DNA]</scope>
    <source>
        <strain evidence="6">IBCAS-2021</strain>
        <tissue evidence="6">Leaf</tissue>
    </source>
</reference>
<keyword evidence="7" id="KW-1185">Reference proteome</keyword>
<keyword evidence="5" id="KW-1133">Transmembrane helix</keyword>
<dbReference type="CDD" id="cd03784">
    <property type="entry name" value="GT1_Gtf-like"/>
    <property type="match status" value="1"/>
</dbReference>
<gene>
    <name evidence="6" type="ORF">H6P81_011416</name>
</gene>
<evidence type="ECO:0000313" key="7">
    <source>
        <dbReference type="Proteomes" id="UP000825729"/>
    </source>
</evidence>
<dbReference type="InterPro" id="IPR002213">
    <property type="entry name" value="UDP_glucos_trans"/>
</dbReference>
<dbReference type="FunFam" id="3.40.50.2000:FF:000055">
    <property type="entry name" value="Glycosyltransferase"/>
    <property type="match status" value="1"/>
</dbReference>
<dbReference type="EC" id="2.4.1.-" evidence="4"/>
<comment type="similarity">
    <text evidence="1 3">Belongs to the UDP-glycosyltransferase family.</text>
</comment>
<dbReference type="GO" id="GO:0080044">
    <property type="term" value="F:quercetin 7-O-glucosyltransferase activity"/>
    <property type="evidence" value="ECO:0007669"/>
    <property type="project" value="TreeGrafter"/>
</dbReference>
<dbReference type="Pfam" id="PF00201">
    <property type="entry name" value="UDPGT"/>
    <property type="match status" value="1"/>
</dbReference>
<dbReference type="GO" id="GO:0080043">
    <property type="term" value="F:quercetin 3-O-glucosyltransferase activity"/>
    <property type="evidence" value="ECO:0007669"/>
    <property type="project" value="TreeGrafter"/>
</dbReference>
<protein>
    <recommendedName>
        <fullName evidence="4">Glycosyltransferase</fullName>
        <ecNumber evidence="4">2.4.1.-</ecNumber>
    </recommendedName>
</protein>
<organism evidence="6 7">
    <name type="scientific">Aristolochia fimbriata</name>
    <name type="common">White veined hardy Dutchman's pipe vine</name>
    <dbReference type="NCBI Taxonomy" id="158543"/>
    <lineage>
        <taxon>Eukaryota</taxon>
        <taxon>Viridiplantae</taxon>
        <taxon>Streptophyta</taxon>
        <taxon>Embryophyta</taxon>
        <taxon>Tracheophyta</taxon>
        <taxon>Spermatophyta</taxon>
        <taxon>Magnoliopsida</taxon>
        <taxon>Magnoliidae</taxon>
        <taxon>Piperales</taxon>
        <taxon>Aristolochiaceae</taxon>
        <taxon>Aristolochia</taxon>
    </lineage>
</organism>
<keyword evidence="5" id="KW-0472">Membrane</keyword>
<dbReference type="FunFam" id="3.40.50.2000:FF:000027">
    <property type="entry name" value="Glycosyltransferase"/>
    <property type="match status" value="1"/>
</dbReference>
<keyword evidence="2 3" id="KW-0808">Transferase</keyword>
<evidence type="ECO:0000256" key="3">
    <source>
        <dbReference type="RuleBase" id="RU003718"/>
    </source>
</evidence>
<dbReference type="Proteomes" id="UP000825729">
    <property type="component" value="Unassembled WGS sequence"/>
</dbReference>
<keyword evidence="5" id="KW-0812">Transmembrane</keyword>
<evidence type="ECO:0000256" key="1">
    <source>
        <dbReference type="ARBA" id="ARBA00009995"/>
    </source>
</evidence>
<sequence length="503" mass="56690">MASFGTEKRPHAVLIPQPAQGHITPMLKLARLLHNRGFYITFVNSEYNHQRFLRSWGSHSLDGLHDFRFEAIPDGLPSSDREVTQDIPALCLATRAHCGAPFRALVTGLNDTEGVPNVTCIIADGVMSFLLRVGDELGILGLVFWTTSACGFMGYLHFAELIERGYVPLKDESYFTSGYLETQIDWVPGMRDIRLMDFPSFIRTTDRDDVMLNFDGGEAQNAKTASGVILNTFVDLEKEVIQALRNIFPRVYTIGPLSLLLDDQIPPDSVTKTIKSSLWKEDDLCLKWLEQRDEASVIYVNFGSITVMTEEQLIEFAWGLANSKHPFLWVMRPDLIMGESALLPQEFMEQTKDRCLLTSWCAQEQVLSHSAIAVFLTHCGWNSTLESVCSGVPMICWPFFAEQPTNCRYVCKEWGLGMEIDKDVRREGVEVLVREMMEGKKGREMREKAMEWKVRAKKAAGAQGSSHRNFCRLIEDIGGGTHASGVLIEDSQNVQLLYDALKD</sequence>
<dbReference type="PROSITE" id="PS00375">
    <property type="entry name" value="UDPGT"/>
    <property type="match status" value="1"/>
</dbReference>
<name>A0AAV7EUD0_ARIFI</name>
<proteinExistence type="inferred from homology"/>
<dbReference type="Gene3D" id="3.40.50.2000">
    <property type="entry name" value="Glycogen Phosphorylase B"/>
    <property type="match status" value="2"/>
</dbReference>
<dbReference type="EMBL" id="JAINDJ010000004">
    <property type="protein sequence ID" value="KAG9451451.1"/>
    <property type="molecule type" value="Genomic_DNA"/>
</dbReference>
<keyword evidence="3" id="KW-0328">Glycosyltransferase</keyword>
<evidence type="ECO:0000313" key="6">
    <source>
        <dbReference type="EMBL" id="KAG9451451.1"/>
    </source>
</evidence>
<accession>A0AAV7EUD0</accession>
<dbReference type="InterPro" id="IPR035595">
    <property type="entry name" value="UDP_glycos_trans_CS"/>
</dbReference>